<keyword evidence="7" id="KW-1185">Reference proteome</keyword>
<keyword evidence="3" id="KW-0238">DNA-binding</keyword>
<dbReference type="SUPFAM" id="SSF55136">
    <property type="entry name" value="Probable bacterial effector-binding domain"/>
    <property type="match status" value="1"/>
</dbReference>
<evidence type="ECO:0000256" key="1">
    <source>
        <dbReference type="ARBA" id="ARBA00022491"/>
    </source>
</evidence>
<dbReference type="PANTHER" id="PTHR30204:SF69">
    <property type="entry name" value="MERR-FAMILY TRANSCRIPTIONAL REGULATOR"/>
    <property type="match status" value="1"/>
</dbReference>
<dbReference type="EMBL" id="JAPQER010000002">
    <property type="protein sequence ID" value="MCY6484166.1"/>
    <property type="molecule type" value="Genomic_DNA"/>
</dbReference>
<proteinExistence type="predicted"/>
<feature type="domain" description="HTH merR-type" evidence="5">
    <location>
        <begin position="4"/>
        <end position="74"/>
    </location>
</feature>
<dbReference type="InterPro" id="IPR011256">
    <property type="entry name" value="Reg_factor_effector_dom_sf"/>
</dbReference>
<sequence>MKEYFSIGETAKINNVSIQALRIYDKMGLLKPAYVDSKSNYRYYTIDQFMYLDLIKYSKNIGAPLKALKDVFNTKDVIALLSFIQSQRKVVEKEMIRLKNVSIAIGHIEDKIKYAIEMKETNEIYFREIEKRFTIDVELNRKDKESDIEIKLRNMDKVVEDNELMFEGESGYFINLDLFLNEGEICYKSIYSTICGEDIDNKNIGIRTIPGGKFICITYLNNERETAVEKLRKYIKENKINPISTSIETQLFNTLGLWKNDELLYELQILI</sequence>
<dbReference type="PANTHER" id="PTHR30204">
    <property type="entry name" value="REDOX-CYCLING DRUG-SENSING TRANSCRIPTIONAL ACTIVATOR SOXR"/>
    <property type="match status" value="1"/>
</dbReference>
<evidence type="ECO:0000313" key="7">
    <source>
        <dbReference type="Proteomes" id="UP001078443"/>
    </source>
</evidence>
<protein>
    <submittedName>
        <fullName evidence="6">MerR family transcriptional regulator</fullName>
    </submittedName>
</protein>
<keyword evidence="2" id="KW-0805">Transcription regulation</keyword>
<evidence type="ECO:0000256" key="4">
    <source>
        <dbReference type="ARBA" id="ARBA00023163"/>
    </source>
</evidence>
<dbReference type="Pfam" id="PF13411">
    <property type="entry name" value="MerR_1"/>
    <property type="match status" value="1"/>
</dbReference>
<evidence type="ECO:0000256" key="3">
    <source>
        <dbReference type="ARBA" id="ARBA00023125"/>
    </source>
</evidence>
<reference evidence="6" key="1">
    <citation type="submission" date="2022-12" db="EMBL/GenBank/DDBJ databases">
        <authorList>
            <person name="Wang J."/>
        </authorList>
    </citation>
    <scope>NUCLEOTIDE SEQUENCE</scope>
    <source>
        <strain evidence="6">HY-45-18</strain>
    </source>
</reference>
<dbReference type="RefSeq" id="WP_268040439.1">
    <property type="nucleotide sequence ID" value="NZ_JAPQER010000002.1"/>
</dbReference>
<name>A0ABT4CYW4_9CLOT</name>
<dbReference type="SUPFAM" id="SSF46955">
    <property type="entry name" value="Putative DNA-binding domain"/>
    <property type="match status" value="1"/>
</dbReference>
<evidence type="ECO:0000259" key="5">
    <source>
        <dbReference type="PROSITE" id="PS50937"/>
    </source>
</evidence>
<dbReference type="InterPro" id="IPR047057">
    <property type="entry name" value="MerR_fam"/>
</dbReference>
<comment type="caution">
    <text evidence="6">The sequence shown here is derived from an EMBL/GenBank/DDBJ whole genome shotgun (WGS) entry which is preliminary data.</text>
</comment>
<dbReference type="PROSITE" id="PS50937">
    <property type="entry name" value="HTH_MERR_2"/>
    <property type="match status" value="1"/>
</dbReference>
<dbReference type="SMART" id="SM00422">
    <property type="entry name" value="HTH_MERR"/>
    <property type="match status" value="1"/>
</dbReference>
<evidence type="ECO:0000313" key="6">
    <source>
        <dbReference type="EMBL" id="MCY6484166.1"/>
    </source>
</evidence>
<dbReference type="Gene3D" id="1.10.1660.10">
    <property type="match status" value="1"/>
</dbReference>
<dbReference type="InterPro" id="IPR000551">
    <property type="entry name" value="MerR-type_HTH_dom"/>
</dbReference>
<dbReference type="InterPro" id="IPR009061">
    <property type="entry name" value="DNA-bd_dom_put_sf"/>
</dbReference>
<evidence type="ECO:0000256" key="2">
    <source>
        <dbReference type="ARBA" id="ARBA00023015"/>
    </source>
</evidence>
<gene>
    <name evidence="6" type="ORF">OW763_07335</name>
</gene>
<accession>A0ABT4CYW4</accession>
<dbReference type="Proteomes" id="UP001078443">
    <property type="component" value="Unassembled WGS sequence"/>
</dbReference>
<dbReference type="Gene3D" id="3.20.80.10">
    <property type="entry name" value="Regulatory factor, effector binding domain"/>
    <property type="match status" value="1"/>
</dbReference>
<keyword evidence="4" id="KW-0804">Transcription</keyword>
<keyword evidence="1" id="KW-0678">Repressor</keyword>
<organism evidence="6 7">
    <name type="scientific">Clostridium aestuarii</name>
    <dbReference type="NCBI Taxonomy" id="338193"/>
    <lineage>
        <taxon>Bacteria</taxon>
        <taxon>Bacillati</taxon>
        <taxon>Bacillota</taxon>
        <taxon>Clostridia</taxon>
        <taxon>Eubacteriales</taxon>
        <taxon>Clostridiaceae</taxon>
        <taxon>Clostridium</taxon>
    </lineage>
</organism>